<evidence type="ECO:0000313" key="3">
    <source>
        <dbReference type="Proteomes" id="UP000268469"/>
    </source>
</evidence>
<name>A0A660SN42_UNCW3</name>
<evidence type="ECO:0000256" key="1">
    <source>
        <dbReference type="SAM" id="Phobius"/>
    </source>
</evidence>
<feature type="transmembrane region" description="Helical" evidence="1">
    <location>
        <begin position="748"/>
        <end position="768"/>
    </location>
</feature>
<dbReference type="InterPro" id="IPR018580">
    <property type="entry name" value="Uncharacterised_YfhO"/>
</dbReference>
<keyword evidence="1" id="KW-0472">Membrane</keyword>
<feature type="transmembrane region" description="Helical" evidence="1">
    <location>
        <begin position="392"/>
        <end position="417"/>
    </location>
</feature>
<accession>A0A660SN42</accession>
<feature type="transmembrane region" description="Helical" evidence="1">
    <location>
        <begin position="463"/>
        <end position="481"/>
    </location>
</feature>
<dbReference type="Pfam" id="PF09586">
    <property type="entry name" value="YfhO"/>
    <property type="match status" value="1"/>
</dbReference>
<proteinExistence type="predicted"/>
<evidence type="ECO:0000313" key="2">
    <source>
        <dbReference type="EMBL" id="RKX71461.1"/>
    </source>
</evidence>
<feature type="transmembrane region" description="Helical" evidence="1">
    <location>
        <begin position="437"/>
        <end position="456"/>
    </location>
</feature>
<keyword evidence="1" id="KW-0812">Transmembrane</keyword>
<dbReference type="PANTHER" id="PTHR38454:SF1">
    <property type="entry name" value="INTEGRAL MEMBRANE PROTEIN"/>
    <property type="match status" value="1"/>
</dbReference>
<organism evidence="2 3">
    <name type="scientific">candidate division WOR-3 bacterium</name>
    <dbReference type="NCBI Taxonomy" id="2052148"/>
    <lineage>
        <taxon>Bacteria</taxon>
        <taxon>Bacteria division WOR-3</taxon>
    </lineage>
</organism>
<dbReference type="Proteomes" id="UP000268469">
    <property type="component" value="Unassembled WGS sequence"/>
</dbReference>
<dbReference type="EMBL" id="QNBE01000008">
    <property type="protein sequence ID" value="RKX71461.1"/>
    <property type="molecule type" value="Genomic_DNA"/>
</dbReference>
<comment type="caution">
    <text evidence="2">The sequence shown here is derived from an EMBL/GenBank/DDBJ whole genome shotgun (WGS) entry which is preliminary data.</text>
</comment>
<feature type="transmembrane region" description="Helical" evidence="1">
    <location>
        <begin position="321"/>
        <end position="340"/>
    </location>
</feature>
<feature type="transmembrane region" description="Helical" evidence="1">
    <location>
        <begin position="193"/>
        <end position="209"/>
    </location>
</feature>
<feature type="transmembrane region" description="Helical" evidence="1">
    <location>
        <begin position="360"/>
        <end position="380"/>
    </location>
</feature>
<reference evidence="2 3" key="1">
    <citation type="submission" date="2018-06" db="EMBL/GenBank/DDBJ databases">
        <title>Extensive metabolic versatility and redundancy in microbially diverse, dynamic hydrothermal sediments.</title>
        <authorList>
            <person name="Dombrowski N."/>
            <person name="Teske A."/>
            <person name="Baker B.J."/>
        </authorList>
    </citation>
    <scope>NUCLEOTIDE SEQUENCE [LARGE SCALE GENOMIC DNA]</scope>
    <source>
        <strain evidence="2">B36_G15</strain>
    </source>
</reference>
<evidence type="ECO:0008006" key="4">
    <source>
        <dbReference type="Google" id="ProtNLM"/>
    </source>
</evidence>
<gene>
    <name evidence="2" type="ORF">DRP53_01400</name>
</gene>
<sequence>MSESNHRIALFLVLLGILILIFLPTLFSNRMIFGTDFLTGGYPRRYLEFKEHKLLFWLPHTFGGVPGIGAATFGDAFYPVSIILRFLRVLPHQIQVYLYLIHLLLAGIFTYLFAFDLTRRREAAMVAAVAYMFTGPIFSLIYAGHEGRMIVNCLLPVVFFLLNRGLDQNRLYYFGLAGFVYGCSILSPHVQMAYYLGMMATVFFIIKLIGRKGKVLKLPIIGYIGFVIIGALIAAPLALPLLKYIPFSPRGGAGRGYAWATSWSMPPEETLNLLTPHFSGLLDNYWGCNFFKLHTEYLGILPLLLALIGVIYSWREKETRFFTAWSIFALIFTWGGHTPIYRIFYHLLWGVNKFRAPAQIFYTFAFSIAVLAAIGTDRLLKGVKDEKTIKKISLGFATPFLLLLILVLMRGPIVGVAKFLSPNRVDLFMKNLPQLETGAFLSLLFAILSISLIFLLNRKRIKPIIFGIIASIFIFLDLWIIDHQFLKTVDPPARYYAPDEIVGFLKKDRSRFRVFPIEYRSGNYLLIHDIENCGGEHGNQLKRYQDFIGAKNTVMFRPTHLHNQNMLSILNVKYLIIPNHDPSRLPSYHPNPYLNSLLKVLRDVHDTTRYRKVYQGYRFAIYENLRVIPRAVIYYDYAVLPEDAIIPTIMSPQFDPNRIICLEEDIGLHRQNRPYTPVRITSYHPNRIELTYESETDGILYLADNYYPMWHAAVDGKEVEVYRANYTFRAIKAPKGTHRVSFWFNSPYINLGIGLMIAGLLIVVGLVFSSQMGIIKV</sequence>
<dbReference type="AlphaFoldDB" id="A0A660SN42"/>
<feature type="transmembrane region" description="Helical" evidence="1">
    <location>
        <begin position="221"/>
        <end position="242"/>
    </location>
</feature>
<feature type="transmembrane region" description="Helical" evidence="1">
    <location>
        <begin position="123"/>
        <end position="143"/>
    </location>
</feature>
<feature type="transmembrane region" description="Helical" evidence="1">
    <location>
        <begin position="297"/>
        <end position="314"/>
    </location>
</feature>
<feature type="transmembrane region" description="Helical" evidence="1">
    <location>
        <begin position="54"/>
        <end position="74"/>
    </location>
</feature>
<dbReference type="PANTHER" id="PTHR38454">
    <property type="entry name" value="INTEGRAL MEMBRANE PROTEIN-RELATED"/>
    <property type="match status" value="1"/>
</dbReference>
<feature type="transmembrane region" description="Helical" evidence="1">
    <location>
        <begin position="6"/>
        <end position="27"/>
    </location>
</feature>
<protein>
    <recommendedName>
        <fullName evidence="4">YfhO family protein</fullName>
    </recommendedName>
</protein>
<keyword evidence="1" id="KW-1133">Transmembrane helix</keyword>
<feature type="transmembrane region" description="Helical" evidence="1">
    <location>
        <begin position="94"/>
        <end position="114"/>
    </location>
</feature>
<feature type="transmembrane region" description="Helical" evidence="1">
    <location>
        <begin position="149"/>
        <end position="166"/>
    </location>
</feature>